<evidence type="ECO:0000259" key="2">
    <source>
        <dbReference type="PROSITE" id="PS50097"/>
    </source>
</evidence>
<evidence type="ECO:0000313" key="4">
    <source>
        <dbReference type="Proteomes" id="UP001229421"/>
    </source>
</evidence>
<dbReference type="GO" id="GO:0051260">
    <property type="term" value="P:protein homooligomerization"/>
    <property type="evidence" value="ECO:0007669"/>
    <property type="project" value="InterPro"/>
</dbReference>
<proteinExistence type="predicted"/>
<protein>
    <recommendedName>
        <fullName evidence="2">BTB domain-containing protein</fullName>
    </recommendedName>
</protein>
<comment type="caution">
    <text evidence="3">The sequence shown here is derived from an EMBL/GenBank/DDBJ whole genome shotgun (WGS) entry which is preliminary data.</text>
</comment>
<dbReference type="InterPro" id="IPR000210">
    <property type="entry name" value="BTB/POZ_dom"/>
</dbReference>
<feature type="domain" description="BTB" evidence="2">
    <location>
        <begin position="6"/>
        <end position="76"/>
    </location>
</feature>
<dbReference type="CDD" id="cd18316">
    <property type="entry name" value="BTB_POZ_KCTD-like"/>
    <property type="match status" value="1"/>
</dbReference>
<dbReference type="InterPro" id="IPR057441">
    <property type="entry name" value="Beta_prop_At2g24240"/>
</dbReference>
<reference evidence="3" key="1">
    <citation type="journal article" date="2023" name="bioRxiv">
        <title>Improved chromosome-level genome assembly for marigold (Tagetes erecta).</title>
        <authorList>
            <person name="Jiang F."/>
            <person name="Yuan L."/>
            <person name="Wang S."/>
            <person name="Wang H."/>
            <person name="Xu D."/>
            <person name="Wang A."/>
            <person name="Fan W."/>
        </authorList>
    </citation>
    <scope>NUCLEOTIDE SEQUENCE</scope>
    <source>
        <strain evidence="3">WSJ</strain>
        <tissue evidence="3">Leaf</tissue>
    </source>
</reference>
<dbReference type="PROSITE" id="PS50097">
    <property type="entry name" value="BTB"/>
    <property type="match status" value="1"/>
</dbReference>
<dbReference type="SMART" id="SM00225">
    <property type="entry name" value="BTB"/>
    <property type="match status" value="1"/>
</dbReference>
<dbReference type="Gene3D" id="3.30.710.10">
    <property type="entry name" value="Potassium Channel Kv1.1, Chain A"/>
    <property type="match status" value="1"/>
</dbReference>
<dbReference type="Proteomes" id="UP001229421">
    <property type="component" value="Unassembled WGS sequence"/>
</dbReference>
<dbReference type="PANTHER" id="PTHR14499">
    <property type="entry name" value="POTASSIUM CHANNEL TETRAMERIZATION DOMAIN-CONTAINING"/>
    <property type="match status" value="1"/>
</dbReference>
<name>A0AAD8L365_TARER</name>
<comment type="pathway">
    <text evidence="1">Protein modification; protein ubiquitination.</text>
</comment>
<dbReference type="InterPro" id="IPR003131">
    <property type="entry name" value="T1-type_BTB"/>
</dbReference>
<evidence type="ECO:0000256" key="1">
    <source>
        <dbReference type="ARBA" id="ARBA00004906"/>
    </source>
</evidence>
<dbReference type="InterPro" id="IPR011333">
    <property type="entry name" value="SKP1/BTB/POZ_sf"/>
</dbReference>
<dbReference type="InterPro" id="IPR011047">
    <property type="entry name" value="Quinoprotein_ADH-like_sf"/>
</dbReference>
<organism evidence="3 4">
    <name type="scientific">Tagetes erecta</name>
    <name type="common">African marigold</name>
    <dbReference type="NCBI Taxonomy" id="13708"/>
    <lineage>
        <taxon>Eukaryota</taxon>
        <taxon>Viridiplantae</taxon>
        <taxon>Streptophyta</taxon>
        <taxon>Embryophyta</taxon>
        <taxon>Tracheophyta</taxon>
        <taxon>Spermatophyta</taxon>
        <taxon>Magnoliopsida</taxon>
        <taxon>eudicotyledons</taxon>
        <taxon>Gunneridae</taxon>
        <taxon>Pentapetalae</taxon>
        <taxon>asterids</taxon>
        <taxon>campanulids</taxon>
        <taxon>Asterales</taxon>
        <taxon>Asteraceae</taxon>
        <taxon>Asteroideae</taxon>
        <taxon>Heliantheae alliance</taxon>
        <taxon>Tageteae</taxon>
        <taxon>Tagetes</taxon>
    </lineage>
</organism>
<gene>
    <name evidence="3" type="ORF">QVD17_00409</name>
</gene>
<dbReference type="SUPFAM" id="SSF54695">
    <property type="entry name" value="POZ domain"/>
    <property type="match status" value="1"/>
</dbReference>
<dbReference type="PANTHER" id="PTHR14499:SF116">
    <property type="entry name" value="OSJNBA0029H02.24 PROTEIN"/>
    <property type="match status" value="1"/>
</dbReference>
<dbReference type="SUPFAM" id="SSF50998">
    <property type="entry name" value="Quinoprotein alcohol dehydrogenase-like"/>
    <property type="match status" value="1"/>
</dbReference>
<keyword evidence="4" id="KW-1185">Reference proteome</keyword>
<dbReference type="Pfam" id="PF25279">
    <property type="entry name" value="Beta_prop_At2g24240"/>
    <property type="match status" value="1"/>
</dbReference>
<dbReference type="Pfam" id="PF02214">
    <property type="entry name" value="BTB_2"/>
    <property type="match status" value="1"/>
</dbReference>
<sequence length="479" mass="53298">MTTQNDRVRFNVGGKIFETTTTTLAIAGRDSYFGPMFNENWDLLTNPSGEHFIDRNPDCFSIILDLLRTGKLYIPPNVPEKLFYEEAQFYGLMNHVRSAKWGQFDGNRLQSSKSISGRAQGVGKLIRASHDGGCCVAHGRMVHVYDWMFEEHPPINLDDQWVRDACWVGPVDPTGLVISMGNPGEGGLGLFNSTTGELKLKFNVTHADAGPLSISDCCKLFSGCKDRSKENGIGVWDPNTGQQVDFFYEPPGLSFGDANKLQWLKSSGSLFVAGLFPRQHNCYFILLDFRLKSVVRSWSSANYDLGQVQDAIVIEDNNSICVVNELGDLGFMDLRCDSGLGLRCKTCSVRWRGSPLMQEKMPSFCYPKLALHEGQLFLTIDDYVLVFCGSDWVLTSKLRKSFGDPIGDYSIGSQLLSTVKDYVSVFCGSNSVISRFKKSFGGPICDFSIGGDRLFVLHGEENLFDVWETPPSPIVNLYA</sequence>
<evidence type="ECO:0000313" key="3">
    <source>
        <dbReference type="EMBL" id="KAK1434660.1"/>
    </source>
</evidence>
<dbReference type="EMBL" id="JAUHHV010000001">
    <property type="protein sequence ID" value="KAK1434660.1"/>
    <property type="molecule type" value="Genomic_DNA"/>
</dbReference>
<accession>A0AAD8L365</accession>
<dbReference type="AlphaFoldDB" id="A0AAD8L365"/>